<dbReference type="GO" id="GO:0005886">
    <property type="term" value="C:plasma membrane"/>
    <property type="evidence" value="ECO:0007669"/>
    <property type="project" value="UniProtKB-SubCell"/>
</dbReference>
<evidence type="ECO:0000313" key="9">
    <source>
        <dbReference type="EMBL" id="REG35739.1"/>
    </source>
</evidence>
<keyword evidence="11" id="KW-1185">Reference proteome</keyword>
<evidence type="ECO:0000313" key="10">
    <source>
        <dbReference type="Proteomes" id="UP000035579"/>
    </source>
</evidence>
<dbReference type="GO" id="GO:0015031">
    <property type="term" value="P:protein transport"/>
    <property type="evidence" value="ECO:0007669"/>
    <property type="project" value="UniProtKB-KW"/>
</dbReference>
<proteinExistence type="inferred from homology"/>
<evidence type="ECO:0000313" key="11">
    <source>
        <dbReference type="Proteomes" id="UP000256345"/>
    </source>
</evidence>
<keyword evidence="7" id="KW-0653">Protein transport</keyword>
<organism evidence="8 10">
    <name type="scientific">Archangium gephyra</name>
    <dbReference type="NCBI Taxonomy" id="48"/>
    <lineage>
        <taxon>Bacteria</taxon>
        <taxon>Pseudomonadati</taxon>
        <taxon>Myxococcota</taxon>
        <taxon>Myxococcia</taxon>
        <taxon>Myxococcales</taxon>
        <taxon>Cystobacterineae</taxon>
        <taxon>Archangiaceae</taxon>
        <taxon>Archangium</taxon>
    </lineage>
</organism>
<dbReference type="GO" id="GO:0022857">
    <property type="term" value="F:transmembrane transporter activity"/>
    <property type="evidence" value="ECO:0007669"/>
    <property type="project" value="InterPro"/>
</dbReference>
<name>A0AAC8QCP1_9BACT</name>
<keyword evidence="7" id="KW-0813">Transport</keyword>
<evidence type="ECO:0000256" key="1">
    <source>
        <dbReference type="ARBA" id="ARBA00004162"/>
    </source>
</evidence>
<reference evidence="8 10" key="1">
    <citation type="submission" date="2015-05" db="EMBL/GenBank/DDBJ databases">
        <title>Genome assembly of Archangium gephyra DSM 2261.</title>
        <authorList>
            <person name="Sharma G."/>
            <person name="Subramanian S."/>
        </authorList>
    </citation>
    <scope>NUCLEOTIDE SEQUENCE [LARGE SCALE GENOMIC DNA]</scope>
    <source>
        <strain evidence="8 10">DSM 2261</strain>
    </source>
</reference>
<dbReference type="AlphaFoldDB" id="A0AAC8QCP1"/>
<dbReference type="EMBL" id="CP011509">
    <property type="protein sequence ID" value="AKJ05036.1"/>
    <property type="molecule type" value="Genomic_DNA"/>
</dbReference>
<dbReference type="InterPro" id="IPR003400">
    <property type="entry name" value="ExbD"/>
</dbReference>
<dbReference type="Pfam" id="PF02472">
    <property type="entry name" value="ExbD"/>
    <property type="match status" value="1"/>
</dbReference>
<evidence type="ECO:0000256" key="6">
    <source>
        <dbReference type="ARBA" id="ARBA00023136"/>
    </source>
</evidence>
<comment type="subcellular location">
    <subcellularLocation>
        <location evidence="1">Cell membrane</location>
        <topology evidence="1">Single-pass membrane protein</topology>
    </subcellularLocation>
    <subcellularLocation>
        <location evidence="7">Cell membrane</location>
        <topology evidence="7">Single-pass type II membrane protein</topology>
    </subcellularLocation>
</comment>
<dbReference type="KEGG" id="age:AA314_06662"/>
<gene>
    <name evidence="8" type="ORF">AA314_06662</name>
    <name evidence="9" type="ORF">ATI61_102107</name>
</gene>
<accession>A0AAC8QCP1</accession>
<keyword evidence="6" id="KW-0472">Membrane</keyword>
<keyword evidence="4 7" id="KW-0812">Transmembrane</keyword>
<dbReference type="Proteomes" id="UP000256345">
    <property type="component" value="Unassembled WGS sequence"/>
</dbReference>
<keyword evidence="3" id="KW-1003">Cell membrane</keyword>
<evidence type="ECO:0000256" key="2">
    <source>
        <dbReference type="ARBA" id="ARBA00005811"/>
    </source>
</evidence>
<evidence type="ECO:0000256" key="5">
    <source>
        <dbReference type="ARBA" id="ARBA00022989"/>
    </source>
</evidence>
<sequence length="196" mass="21914">MAATGETAQREPVEEERLQRLRYRKALARKKRKEREAAGEIKELNITAMMDMMTILLVFLLKSFASSSAAMTASEDVRPPVSSTRATPKDTVVVTVTPKNILVGEKEVLRLSKGQIPPEALQGRVVVALDAQLKKEVEKLKYIAERNPAAPFSRELSIIADKAIPYDMLLTVLYTAGQNELENYRFVVLQDEGKPQ</sequence>
<evidence type="ECO:0000313" key="8">
    <source>
        <dbReference type="EMBL" id="AKJ05036.1"/>
    </source>
</evidence>
<reference evidence="9 11" key="2">
    <citation type="submission" date="2018-08" db="EMBL/GenBank/DDBJ databases">
        <title>Genomic Encyclopedia of Archaeal and Bacterial Type Strains, Phase II (KMG-II): from individual species to whole genera.</title>
        <authorList>
            <person name="Goeker M."/>
        </authorList>
    </citation>
    <scope>NUCLEOTIDE SEQUENCE [LARGE SCALE GENOMIC DNA]</scope>
    <source>
        <strain evidence="9 11">DSM 2261</strain>
    </source>
</reference>
<dbReference type="Proteomes" id="UP000035579">
    <property type="component" value="Chromosome"/>
</dbReference>
<protein>
    <submittedName>
        <fullName evidence="8">Adventurous gliding motility protein S</fullName>
    </submittedName>
    <submittedName>
        <fullName evidence="9">Biopolymer transport protein ExbD</fullName>
    </submittedName>
</protein>
<evidence type="ECO:0000256" key="3">
    <source>
        <dbReference type="ARBA" id="ARBA00022475"/>
    </source>
</evidence>
<comment type="similarity">
    <text evidence="2 7">Belongs to the ExbD/TolR family.</text>
</comment>
<keyword evidence="5" id="KW-1133">Transmembrane helix</keyword>
<dbReference type="RefSeq" id="WP_047858675.1">
    <property type="nucleotide sequence ID" value="NZ_CP011509.1"/>
</dbReference>
<dbReference type="EMBL" id="QUMU01000002">
    <property type="protein sequence ID" value="REG35739.1"/>
    <property type="molecule type" value="Genomic_DNA"/>
</dbReference>
<evidence type="ECO:0000256" key="4">
    <source>
        <dbReference type="ARBA" id="ARBA00022692"/>
    </source>
</evidence>
<evidence type="ECO:0000256" key="7">
    <source>
        <dbReference type="RuleBase" id="RU003879"/>
    </source>
</evidence>